<protein>
    <submittedName>
        <fullName evidence="1">Uncharacterized protein</fullName>
    </submittedName>
</protein>
<dbReference type="STRING" id="411473.RUMCAL_02793"/>
<gene>
    <name evidence="1" type="ORF">RUMCAL_02793</name>
</gene>
<comment type="caution">
    <text evidence="1">The sequence shown here is derived from an EMBL/GenBank/DDBJ whole genome shotgun (WGS) entry which is preliminary data.</text>
</comment>
<evidence type="ECO:0000313" key="1">
    <source>
        <dbReference type="EMBL" id="ERJ90683.1"/>
    </source>
</evidence>
<dbReference type="EMBL" id="AWVF01000352">
    <property type="protein sequence ID" value="ERJ90683.1"/>
    <property type="molecule type" value="Genomic_DNA"/>
</dbReference>
<reference evidence="1 2" key="1">
    <citation type="submission" date="2013-07" db="EMBL/GenBank/DDBJ databases">
        <authorList>
            <person name="Weinstock G."/>
            <person name="Sodergren E."/>
            <person name="Wylie T."/>
            <person name="Fulton L."/>
            <person name="Fulton R."/>
            <person name="Fronick C."/>
            <person name="O'Laughlin M."/>
            <person name="Godfrey J."/>
            <person name="Miner T."/>
            <person name="Herter B."/>
            <person name="Appelbaum E."/>
            <person name="Cordes M."/>
            <person name="Lek S."/>
            <person name="Wollam A."/>
            <person name="Pepin K.H."/>
            <person name="Palsikar V.B."/>
            <person name="Mitreva M."/>
            <person name="Wilson R.K."/>
        </authorList>
    </citation>
    <scope>NUCLEOTIDE SEQUENCE [LARGE SCALE GENOMIC DNA]</scope>
    <source>
        <strain evidence="1 2">ATCC 27760</strain>
    </source>
</reference>
<name>U2LU80_9FIRM</name>
<feature type="non-terminal residue" evidence="1">
    <location>
        <position position="1"/>
    </location>
</feature>
<dbReference type="AlphaFoldDB" id="U2LU80"/>
<dbReference type="Proteomes" id="UP000016662">
    <property type="component" value="Unassembled WGS sequence"/>
</dbReference>
<dbReference type="HOGENOM" id="CLU_2611897_0_0_9"/>
<proteinExistence type="predicted"/>
<dbReference type="RefSeq" id="WP_021680979.1">
    <property type="nucleotide sequence ID" value="NZ_KI260324.1"/>
</dbReference>
<organism evidence="1 2">
    <name type="scientific">Ruminococcus callidus ATCC 27760</name>
    <dbReference type="NCBI Taxonomy" id="411473"/>
    <lineage>
        <taxon>Bacteria</taxon>
        <taxon>Bacillati</taxon>
        <taxon>Bacillota</taxon>
        <taxon>Clostridia</taxon>
        <taxon>Eubacteriales</taxon>
        <taxon>Oscillospiraceae</taxon>
        <taxon>Ruminococcus</taxon>
    </lineage>
</organism>
<sequence>EVTSSNLVNSSKNLHAVCRDCVLFWLYRKIASTQWDSEFLCDLSKKLTTHLSVQALCGIAFILSGKLQKKHCLFEKDVL</sequence>
<dbReference type="PATRIC" id="fig|411473.3.peg.2339"/>
<accession>U2LU80</accession>
<keyword evidence="2" id="KW-1185">Reference proteome</keyword>
<evidence type="ECO:0000313" key="2">
    <source>
        <dbReference type="Proteomes" id="UP000016662"/>
    </source>
</evidence>